<dbReference type="GO" id="GO:0016491">
    <property type="term" value="F:oxidoreductase activity"/>
    <property type="evidence" value="ECO:0007669"/>
    <property type="project" value="UniProtKB-KW"/>
</dbReference>
<protein>
    <submittedName>
        <fullName evidence="3">Daunorubicin C-13 ketoreductase</fullName>
    </submittedName>
</protein>
<dbReference type="PANTHER" id="PTHR24320">
    <property type="entry name" value="RETINOL DEHYDROGENASE"/>
    <property type="match status" value="1"/>
</dbReference>
<dbReference type="Proteomes" id="UP000256748">
    <property type="component" value="Unassembled WGS sequence"/>
</dbReference>
<dbReference type="PRINTS" id="PR00081">
    <property type="entry name" value="GDHRDH"/>
</dbReference>
<dbReference type="InterPro" id="IPR002347">
    <property type="entry name" value="SDR_fam"/>
</dbReference>
<reference evidence="3 4" key="1">
    <citation type="submission" date="2017-03" db="EMBL/GenBank/DDBJ databases">
        <title>Genome analysis of Rhizobial strains effectives or ineffectives for nitrogen fixation isolated from bean seeds.</title>
        <authorList>
            <person name="Peralta H."/>
            <person name="Aguilar-Vera A."/>
            <person name="Mora Y."/>
            <person name="Vargas-Lagunas C."/>
            <person name="Girard L."/>
            <person name="Mora J."/>
        </authorList>
    </citation>
    <scope>NUCLEOTIDE SEQUENCE [LARGE SCALE GENOMIC DNA]</scope>
    <source>
        <strain evidence="3 4">CCGM5</strain>
    </source>
</reference>
<evidence type="ECO:0000313" key="3">
    <source>
        <dbReference type="EMBL" id="RFB99923.1"/>
    </source>
</evidence>
<name>A0A3E1BY29_RHILT</name>
<evidence type="ECO:0000256" key="1">
    <source>
        <dbReference type="ARBA" id="ARBA00006484"/>
    </source>
</evidence>
<evidence type="ECO:0000313" key="4">
    <source>
        <dbReference type="Proteomes" id="UP000256748"/>
    </source>
</evidence>
<dbReference type="EMBL" id="NAOO01000004">
    <property type="protein sequence ID" value="RFB99923.1"/>
    <property type="molecule type" value="Genomic_DNA"/>
</dbReference>
<gene>
    <name evidence="3" type="ORF">B5K10_05300</name>
</gene>
<dbReference type="InterPro" id="IPR036291">
    <property type="entry name" value="NAD(P)-bd_dom_sf"/>
</dbReference>
<comment type="similarity">
    <text evidence="1">Belongs to the short-chain dehydrogenases/reductases (SDR) family.</text>
</comment>
<comment type="caution">
    <text evidence="3">The sequence shown here is derived from an EMBL/GenBank/DDBJ whole genome shotgun (WGS) entry which is preliminary data.</text>
</comment>
<sequence>MSRIFITGSTDGLGLAAARTLITQGHHVVLHARSRERAAAIAETSAAALGLVIGDLASAAETCSIAEQVNAIGRMDAVIHNAGIYLERSRGDTPDGHAKTLAVNLLAPYLLTAWITRPDRLIYLTSGMHRSGASSLDDIDWKQRPWNASQAYPESKLYIATLAAALARHWPDVFSNAVDPGWVPTKMGGAGAPDDLEMGHLTQTWLATSDDGAARVSGGYWYHRQQREAAVEVGDIGFQDALVERLAGLTGVQLFSEGTGNTKRRT</sequence>
<proteinExistence type="inferred from homology"/>
<evidence type="ECO:0000256" key="2">
    <source>
        <dbReference type="ARBA" id="ARBA00023002"/>
    </source>
</evidence>
<dbReference type="SUPFAM" id="SSF51735">
    <property type="entry name" value="NAD(P)-binding Rossmann-fold domains"/>
    <property type="match status" value="1"/>
</dbReference>
<dbReference type="AlphaFoldDB" id="A0A3E1BY29"/>
<dbReference type="RefSeq" id="WP_116272591.1">
    <property type="nucleotide sequence ID" value="NZ_KZ859521.1"/>
</dbReference>
<accession>A0A3E1BY29</accession>
<organism evidence="3 4">
    <name type="scientific">Rhizobium leguminosarum bv. trifolii</name>
    <dbReference type="NCBI Taxonomy" id="386"/>
    <lineage>
        <taxon>Bacteria</taxon>
        <taxon>Pseudomonadati</taxon>
        <taxon>Pseudomonadota</taxon>
        <taxon>Alphaproteobacteria</taxon>
        <taxon>Hyphomicrobiales</taxon>
        <taxon>Rhizobiaceae</taxon>
        <taxon>Rhizobium/Agrobacterium group</taxon>
        <taxon>Rhizobium</taxon>
    </lineage>
</organism>
<dbReference type="PANTHER" id="PTHR24320:SF274">
    <property type="entry name" value="CHAIN DEHYDROGENASE, PUTATIVE (AFU_ORTHOLOGUE AFUA_4G00440)-RELATED"/>
    <property type="match status" value="1"/>
</dbReference>
<dbReference type="Pfam" id="PF00106">
    <property type="entry name" value="adh_short"/>
    <property type="match status" value="1"/>
</dbReference>
<dbReference type="Gene3D" id="3.40.50.720">
    <property type="entry name" value="NAD(P)-binding Rossmann-like Domain"/>
    <property type="match status" value="1"/>
</dbReference>
<keyword evidence="2" id="KW-0560">Oxidoreductase</keyword>